<reference evidence="6" key="1">
    <citation type="submission" date="2015-12" db="EMBL/GenBank/DDBJ databases">
        <authorList>
            <person name="Tikhonova T.V."/>
            <person name="Pavlov A.R."/>
            <person name="Beletsky A.V."/>
            <person name="Mardanov A.V."/>
            <person name="Sorokin D.Y."/>
            <person name="Ravin N.V."/>
            <person name="Popov V.O."/>
        </authorList>
    </citation>
    <scope>NUCLEOTIDE SEQUENCE</scope>
    <source>
        <strain evidence="6">DSM 14787</strain>
    </source>
</reference>
<dbReference type="UniPathway" id="UPA00917"/>
<evidence type="ECO:0000256" key="3">
    <source>
        <dbReference type="ARBA" id="ARBA00022752"/>
    </source>
</evidence>
<dbReference type="EMBL" id="CP003989">
    <property type="protein sequence ID" value="AGA32916.1"/>
    <property type="molecule type" value="Genomic_DNA"/>
</dbReference>
<organism evidence="6 7">
    <name type="scientific">Thioalkalivibrio nitratireducens (strain DSM 14787 / UNIQEM 213 / ALEN2)</name>
    <dbReference type="NCBI Taxonomy" id="1255043"/>
    <lineage>
        <taxon>Bacteria</taxon>
        <taxon>Pseudomonadati</taxon>
        <taxon>Pseudomonadota</taxon>
        <taxon>Gammaproteobacteria</taxon>
        <taxon>Chromatiales</taxon>
        <taxon>Ectothiorhodospiraceae</taxon>
        <taxon>Thioalkalivibrio</taxon>
    </lineage>
</organism>
<evidence type="ECO:0000256" key="2">
    <source>
        <dbReference type="ARBA" id="ARBA00019066"/>
    </source>
</evidence>
<feature type="region of interest" description="Disordered" evidence="5">
    <location>
        <begin position="354"/>
        <end position="406"/>
    </location>
</feature>
<comment type="pathway">
    <text evidence="1">Biopolymer metabolism; poly-(R)-3-hydroxybutanoate biosynthesis.</text>
</comment>
<evidence type="ECO:0000256" key="5">
    <source>
        <dbReference type="SAM" id="MobiDB-lite"/>
    </source>
</evidence>
<feature type="compositionally biased region" description="Low complexity" evidence="5">
    <location>
        <begin position="386"/>
        <end position="398"/>
    </location>
</feature>
<dbReference type="RefSeq" id="WP_015258053.1">
    <property type="nucleotide sequence ID" value="NC_019902.2"/>
</dbReference>
<dbReference type="OrthoDB" id="6115526at2"/>
<keyword evidence="3" id="KW-0583">PHB biosynthesis</keyword>
<sequence length="406" mass="44868">MADSDSTPDQWLEAQRRYWDAWMDMTRRGLETATPTPEGTTPPWATAMEQWWKAVAPATPKPANELLEHMVNVGKGYFSMVEGLCKGGPATDLPEMIENWTRMMSEAFSQGGQGLNPFAQIAREGGRKGIAFWDLPFDTWSRTLSGGMPFPGDFMKAFETGKATDLRAQLEGFLSAPAIGYGRESQEQYQRLARLLLNYEKAMGEYQAGFANLGSRSLDAFRRRMESAAQEGTPINSVRDVFNIWVDACEEAYAEYASSEDYAKRYGRMVNALMAVKQQGARLVDEWLEAMSVPTASEIATLQRRLHDTRAAYQTLRCQAEDMRTELDDLKGVGAEVERLRNEIAGLRTSLAAQAPAAPATGGATAVPEPEGDAPVETPKPRSRRTSATPKTATTRKTGATRRKSP</sequence>
<proteinExistence type="predicted"/>
<evidence type="ECO:0000256" key="4">
    <source>
        <dbReference type="SAM" id="Coils"/>
    </source>
</evidence>
<dbReference type="eggNOG" id="ENOG502Z9Y0">
    <property type="taxonomic scope" value="Bacteria"/>
</dbReference>
<evidence type="ECO:0000313" key="6">
    <source>
        <dbReference type="EMBL" id="AGA32916.1"/>
    </source>
</evidence>
<dbReference type="GO" id="GO:0042619">
    <property type="term" value="P:poly-hydroxybutyrate biosynthetic process"/>
    <property type="evidence" value="ECO:0007669"/>
    <property type="project" value="UniProtKB-KW"/>
</dbReference>
<accession>L0DX50</accession>
<dbReference type="HOGENOM" id="CLU_056549_0_0_6"/>
<dbReference type="AlphaFoldDB" id="L0DX50"/>
<evidence type="ECO:0000256" key="1">
    <source>
        <dbReference type="ARBA" id="ARBA00004683"/>
    </source>
</evidence>
<dbReference type="InterPro" id="IPR010123">
    <property type="entry name" value="PHA_synth_III_E"/>
</dbReference>
<name>L0DX50_THIND</name>
<feature type="compositionally biased region" description="Low complexity" evidence="5">
    <location>
        <begin position="354"/>
        <end position="366"/>
    </location>
</feature>
<dbReference type="STRING" id="1255043.TVNIR_1244"/>
<keyword evidence="7" id="KW-1185">Reference proteome</keyword>
<dbReference type="KEGG" id="tni:TVNIR_1244"/>
<feature type="coiled-coil region" evidence="4">
    <location>
        <begin position="299"/>
        <end position="350"/>
    </location>
</feature>
<keyword evidence="4" id="KW-0175">Coiled coil</keyword>
<evidence type="ECO:0000313" key="7">
    <source>
        <dbReference type="Proteomes" id="UP000010809"/>
    </source>
</evidence>
<protein>
    <recommendedName>
        <fullName evidence="2">Poly(3-hydroxyalkanoate) polymerase subunit PhaE</fullName>
    </recommendedName>
</protein>
<dbReference type="PATRIC" id="fig|1255043.3.peg.1257"/>
<dbReference type="NCBIfam" id="TIGR01834">
    <property type="entry name" value="PHA_synth_III_E"/>
    <property type="match status" value="1"/>
</dbReference>
<dbReference type="Pfam" id="PF09712">
    <property type="entry name" value="PHA_synth_III_E"/>
    <property type="match status" value="1"/>
</dbReference>
<gene>
    <name evidence="6" type="ordered locus">TVNIR_1244</name>
</gene>
<dbReference type="Proteomes" id="UP000010809">
    <property type="component" value="Chromosome"/>
</dbReference>